<keyword evidence="7" id="KW-0804">Transcription</keyword>
<dbReference type="STRING" id="4155.A0A022Q2X7"/>
<evidence type="ECO:0000256" key="1">
    <source>
        <dbReference type="ARBA" id="ARBA00004123"/>
    </source>
</evidence>
<dbReference type="GO" id="GO:0000126">
    <property type="term" value="C:transcription factor TFIIIB complex"/>
    <property type="evidence" value="ECO:0000318"/>
    <property type="project" value="GO_Central"/>
</dbReference>
<dbReference type="SUPFAM" id="SSF47954">
    <property type="entry name" value="Cyclin-like"/>
    <property type="match status" value="2"/>
</dbReference>
<dbReference type="PANTHER" id="PTHR11618">
    <property type="entry name" value="TRANSCRIPTION INITIATION FACTOR IIB-RELATED"/>
    <property type="match status" value="1"/>
</dbReference>
<dbReference type="PANTHER" id="PTHR11618:SF4">
    <property type="entry name" value="TRANSCRIPTION FACTOR IIIB 90 KDA SUBUNIT"/>
    <property type="match status" value="1"/>
</dbReference>
<dbReference type="AlphaFoldDB" id="A0A022Q2X7"/>
<dbReference type="Gene3D" id="1.10.472.10">
    <property type="entry name" value="Cyclin-like"/>
    <property type="match status" value="2"/>
</dbReference>
<sequence>MVWCSSCGTNIIRPDNVDGKICCSLCGRVLDEDNFSQEPQFTKNASGQSQLSGRYMKTIQAEYSLSRERTRNEAYDGICHIMNALNIDGGDSIANAALNIYTIALERNFTRGRRRELVQAACLYITCRVNKKPYLLIDFSEHLRMNVYVLGAVFLQLCQLLSLVEHPIVKNPVDPSLFIHRFTDRLFGGRKPIVARTALLLVASMKRDWMQTGRKPSGICGVALYVSALAHGLKCSKSEITKVVHICEATLTKRLIEFENTESGGLTIDEFNTKAEEDEKEENMISPSTGLNDCRINELISEPKELICEHKGSGEPPFALSLCKSCYGYFIKLSGGLNKGSEPPAFQRAEMERKMAEENAAENQDTLTLH</sequence>
<dbReference type="SUPFAM" id="SSF57783">
    <property type="entry name" value="Zinc beta-ribbon"/>
    <property type="match status" value="1"/>
</dbReference>
<keyword evidence="4" id="KW-0863">Zinc-finger</keyword>
<evidence type="ECO:0000256" key="6">
    <source>
        <dbReference type="ARBA" id="ARBA00023015"/>
    </source>
</evidence>
<feature type="non-terminal residue" evidence="10">
    <location>
        <position position="370"/>
    </location>
</feature>
<feature type="domain" description="Cyclin-like" evidence="9">
    <location>
        <begin position="177"/>
        <end position="260"/>
    </location>
</feature>
<dbReference type="Pfam" id="PF00382">
    <property type="entry name" value="TFIIB"/>
    <property type="match status" value="2"/>
</dbReference>
<organism evidence="10 11">
    <name type="scientific">Erythranthe guttata</name>
    <name type="common">Yellow monkey flower</name>
    <name type="synonym">Mimulus guttatus</name>
    <dbReference type="NCBI Taxonomy" id="4155"/>
    <lineage>
        <taxon>Eukaryota</taxon>
        <taxon>Viridiplantae</taxon>
        <taxon>Streptophyta</taxon>
        <taxon>Embryophyta</taxon>
        <taxon>Tracheophyta</taxon>
        <taxon>Spermatophyta</taxon>
        <taxon>Magnoliopsida</taxon>
        <taxon>eudicotyledons</taxon>
        <taxon>Gunneridae</taxon>
        <taxon>Pentapetalae</taxon>
        <taxon>asterids</taxon>
        <taxon>lamiids</taxon>
        <taxon>Lamiales</taxon>
        <taxon>Phrymaceae</taxon>
        <taxon>Erythranthe</taxon>
    </lineage>
</organism>
<dbReference type="GO" id="GO:0070897">
    <property type="term" value="P:transcription preinitiation complex assembly"/>
    <property type="evidence" value="ECO:0007669"/>
    <property type="project" value="InterPro"/>
</dbReference>
<dbReference type="GO" id="GO:0006383">
    <property type="term" value="P:transcription by RNA polymerase III"/>
    <property type="evidence" value="ECO:0000318"/>
    <property type="project" value="GO_Central"/>
</dbReference>
<dbReference type="eggNOG" id="KOG1598">
    <property type="taxonomic scope" value="Eukaryota"/>
</dbReference>
<evidence type="ECO:0000256" key="7">
    <source>
        <dbReference type="ARBA" id="ARBA00023163"/>
    </source>
</evidence>
<dbReference type="CDD" id="cd20554">
    <property type="entry name" value="CYCLIN_TFIIIB90_rpt2"/>
    <property type="match status" value="1"/>
</dbReference>
<dbReference type="PRINTS" id="PR00685">
    <property type="entry name" value="TIFACTORIIB"/>
</dbReference>
<evidence type="ECO:0000256" key="4">
    <source>
        <dbReference type="ARBA" id="ARBA00022771"/>
    </source>
</evidence>
<evidence type="ECO:0000259" key="9">
    <source>
        <dbReference type="SMART" id="SM00385"/>
    </source>
</evidence>
<dbReference type="GO" id="GO:0017025">
    <property type="term" value="F:TBP-class protein binding"/>
    <property type="evidence" value="ECO:0007669"/>
    <property type="project" value="InterPro"/>
</dbReference>
<dbReference type="FunFam" id="1.10.472.10:FF:000007">
    <property type="entry name" value="Transcription factor IIIB 90 kDa subunit"/>
    <property type="match status" value="1"/>
</dbReference>
<dbReference type="InterPro" id="IPR013763">
    <property type="entry name" value="Cyclin-like_dom"/>
</dbReference>
<reference evidence="10 11" key="1">
    <citation type="journal article" date="2013" name="Proc. Natl. Acad. Sci. U.S.A.">
        <title>Fine-scale variation in meiotic recombination in Mimulus inferred from population shotgun sequencing.</title>
        <authorList>
            <person name="Hellsten U."/>
            <person name="Wright K.M."/>
            <person name="Jenkins J."/>
            <person name="Shu S."/>
            <person name="Yuan Y."/>
            <person name="Wessler S.R."/>
            <person name="Schmutz J."/>
            <person name="Willis J.H."/>
            <person name="Rokhsar D.S."/>
        </authorList>
    </citation>
    <scope>NUCLEOTIDE SEQUENCE [LARGE SCALE GENOMIC DNA]</scope>
    <source>
        <strain evidence="11">cv. DUN x IM62</strain>
    </source>
</reference>
<protein>
    <recommendedName>
        <fullName evidence="9">Cyclin-like domain-containing protein</fullName>
    </recommendedName>
</protein>
<keyword evidence="5" id="KW-0862">Zinc</keyword>
<proteinExistence type="inferred from homology"/>
<evidence type="ECO:0000256" key="8">
    <source>
        <dbReference type="ARBA" id="ARBA00023242"/>
    </source>
</evidence>
<dbReference type="EMBL" id="KI632259">
    <property type="protein sequence ID" value="EYU20880.1"/>
    <property type="molecule type" value="Genomic_DNA"/>
</dbReference>
<keyword evidence="8" id="KW-0539">Nucleus</keyword>
<dbReference type="GO" id="GO:0005634">
    <property type="term" value="C:nucleus"/>
    <property type="evidence" value="ECO:0000318"/>
    <property type="project" value="GO_Central"/>
</dbReference>
<comment type="subcellular location">
    <subcellularLocation>
        <location evidence="1">Nucleus</location>
    </subcellularLocation>
</comment>
<dbReference type="InterPro" id="IPR000812">
    <property type="entry name" value="TFIIB"/>
</dbReference>
<dbReference type="GO" id="GO:0006352">
    <property type="term" value="P:DNA-templated transcription initiation"/>
    <property type="evidence" value="ECO:0000318"/>
    <property type="project" value="GO_Central"/>
</dbReference>
<feature type="domain" description="Cyclin-like" evidence="9">
    <location>
        <begin position="79"/>
        <end position="159"/>
    </location>
</feature>
<dbReference type="InterPro" id="IPR013150">
    <property type="entry name" value="TFIIB_cyclin"/>
</dbReference>
<dbReference type="InterPro" id="IPR036915">
    <property type="entry name" value="Cyclin-like_sf"/>
</dbReference>
<dbReference type="CDD" id="cd20553">
    <property type="entry name" value="CYCLIN_TFIIIB90_rpt1"/>
    <property type="match status" value="1"/>
</dbReference>
<evidence type="ECO:0000256" key="5">
    <source>
        <dbReference type="ARBA" id="ARBA00022833"/>
    </source>
</evidence>
<dbReference type="GO" id="GO:0000995">
    <property type="term" value="F:RNA polymerase III general transcription initiation factor activity"/>
    <property type="evidence" value="ECO:0000318"/>
    <property type="project" value="GO_Central"/>
</dbReference>
<comment type="similarity">
    <text evidence="2">Belongs to the TFIIB family.</text>
</comment>
<gene>
    <name evidence="10" type="ORF">MIMGU_mgv1a020367mg</name>
</gene>
<evidence type="ECO:0000313" key="10">
    <source>
        <dbReference type="EMBL" id="EYU20880.1"/>
    </source>
</evidence>
<dbReference type="GO" id="GO:0001006">
    <property type="term" value="F:RNA polymerase III type 3 promoter sequence-specific DNA binding"/>
    <property type="evidence" value="ECO:0000318"/>
    <property type="project" value="GO_Central"/>
</dbReference>
<dbReference type="GO" id="GO:0008270">
    <property type="term" value="F:zinc ion binding"/>
    <property type="evidence" value="ECO:0007669"/>
    <property type="project" value="UniProtKB-KW"/>
</dbReference>
<name>A0A022Q2X7_ERYGU</name>
<evidence type="ECO:0000256" key="2">
    <source>
        <dbReference type="ARBA" id="ARBA00010857"/>
    </source>
</evidence>
<dbReference type="FunFam" id="1.10.472.10:FF:000066">
    <property type="entry name" value="Transcription factor IIIB subunit"/>
    <property type="match status" value="1"/>
</dbReference>
<dbReference type="Proteomes" id="UP000030748">
    <property type="component" value="Unassembled WGS sequence"/>
</dbReference>
<evidence type="ECO:0000256" key="3">
    <source>
        <dbReference type="ARBA" id="ARBA00022723"/>
    </source>
</evidence>
<accession>A0A022Q2X7</accession>
<keyword evidence="6" id="KW-0805">Transcription regulation</keyword>
<dbReference type="GO" id="GO:0097550">
    <property type="term" value="C:transcription preinitiation complex"/>
    <property type="evidence" value="ECO:0000318"/>
    <property type="project" value="GO_Central"/>
</dbReference>
<dbReference type="SMART" id="SM00385">
    <property type="entry name" value="CYCLIN"/>
    <property type="match status" value="2"/>
</dbReference>
<keyword evidence="11" id="KW-1185">Reference proteome</keyword>
<keyword evidence="3" id="KW-0479">Metal-binding</keyword>
<evidence type="ECO:0000313" key="11">
    <source>
        <dbReference type="Proteomes" id="UP000030748"/>
    </source>
</evidence>